<organism evidence="1 2">
    <name type="scientific">Georgenia deserti</name>
    <dbReference type="NCBI Taxonomy" id="2093781"/>
    <lineage>
        <taxon>Bacteria</taxon>
        <taxon>Bacillati</taxon>
        <taxon>Actinomycetota</taxon>
        <taxon>Actinomycetes</taxon>
        <taxon>Micrococcales</taxon>
        <taxon>Bogoriellaceae</taxon>
        <taxon>Georgenia</taxon>
    </lineage>
</organism>
<dbReference type="RefSeq" id="WP_388007037.1">
    <property type="nucleotide sequence ID" value="NZ_JBHUEE010000006.1"/>
</dbReference>
<name>A0ABW4L6R3_9MICO</name>
<proteinExistence type="predicted"/>
<accession>A0ABW4L6R3</accession>
<evidence type="ECO:0000313" key="1">
    <source>
        <dbReference type="EMBL" id="MFD1718539.1"/>
    </source>
</evidence>
<evidence type="ECO:0000313" key="2">
    <source>
        <dbReference type="Proteomes" id="UP001597277"/>
    </source>
</evidence>
<comment type="caution">
    <text evidence="1">The sequence shown here is derived from an EMBL/GenBank/DDBJ whole genome shotgun (WGS) entry which is preliminary data.</text>
</comment>
<reference evidence="2" key="1">
    <citation type="journal article" date="2019" name="Int. J. Syst. Evol. Microbiol.">
        <title>The Global Catalogue of Microorganisms (GCM) 10K type strain sequencing project: providing services to taxonomists for standard genome sequencing and annotation.</title>
        <authorList>
            <consortium name="The Broad Institute Genomics Platform"/>
            <consortium name="The Broad Institute Genome Sequencing Center for Infectious Disease"/>
            <person name="Wu L."/>
            <person name="Ma J."/>
        </authorList>
    </citation>
    <scope>NUCLEOTIDE SEQUENCE [LARGE SCALE GENOMIC DNA]</scope>
    <source>
        <strain evidence="2">JCM 17130</strain>
    </source>
</reference>
<dbReference type="Proteomes" id="UP001597277">
    <property type="component" value="Unassembled WGS sequence"/>
</dbReference>
<gene>
    <name evidence="1" type="ORF">ACFSE6_11885</name>
</gene>
<keyword evidence="2" id="KW-1185">Reference proteome</keyword>
<dbReference type="EMBL" id="JBHUEE010000006">
    <property type="protein sequence ID" value="MFD1718539.1"/>
    <property type="molecule type" value="Genomic_DNA"/>
</dbReference>
<protein>
    <submittedName>
        <fullName evidence="1">Uncharacterized protein</fullName>
    </submittedName>
</protein>
<sequence>MSTTADFFRRWARLEADGVSSLYYQWATGAADDTAVLESSHA</sequence>